<keyword evidence="8 10" id="KW-0482">Metalloprotease</keyword>
<dbReference type="Gene3D" id="2.30.250.10">
    <property type="entry name" value="Aminopeptidase i, Domain 2"/>
    <property type="match status" value="1"/>
</dbReference>
<dbReference type="GO" id="GO:0004497">
    <property type="term" value="F:monooxygenase activity"/>
    <property type="evidence" value="ECO:0007669"/>
    <property type="project" value="InterPro"/>
</dbReference>
<dbReference type="GO" id="GO:0016705">
    <property type="term" value="F:oxidoreductase activity, acting on paired donors, with incorporation or reduction of molecular oxygen"/>
    <property type="evidence" value="ECO:0007669"/>
    <property type="project" value="InterPro"/>
</dbReference>
<evidence type="ECO:0000256" key="8">
    <source>
        <dbReference type="ARBA" id="ARBA00023049"/>
    </source>
</evidence>
<dbReference type="GO" id="GO:0008270">
    <property type="term" value="F:zinc ion binding"/>
    <property type="evidence" value="ECO:0007669"/>
    <property type="project" value="InterPro"/>
</dbReference>
<evidence type="ECO:0000256" key="1">
    <source>
        <dbReference type="ARBA" id="ARBA00001947"/>
    </source>
</evidence>
<dbReference type="GO" id="GO:0006508">
    <property type="term" value="P:proteolysis"/>
    <property type="evidence" value="ECO:0007669"/>
    <property type="project" value="UniProtKB-KW"/>
</dbReference>
<dbReference type="GO" id="GO:0005506">
    <property type="term" value="F:iron ion binding"/>
    <property type="evidence" value="ECO:0007669"/>
    <property type="project" value="InterPro"/>
</dbReference>
<dbReference type="Proteomes" id="UP001243330">
    <property type="component" value="Unassembled WGS sequence"/>
</dbReference>
<evidence type="ECO:0000256" key="7">
    <source>
        <dbReference type="ARBA" id="ARBA00022833"/>
    </source>
</evidence>
<dbReference type="GO" id="GO:0020037">
    <property type="term" value="F:heme binding"/>
    <property type="evidence" value="ECO:0007669"/>
    <property type="project" value="InterPro"/>
</dbReference>
<gene>
    <name evidence="10" type="ORF">CCHR01_09321</name>
</gene>
<protein>
    <submittedName>
        <fullName evidence="10">Vacuolar aminopeptidase 1 (Aminopeptidase I zinc metalloprotease)</fullName>
    </submittedName>
</protein>
<dbReference type="Gene3D" id="3.40.630.10">
    <property type="entry name" value="Zn peptidases"/>
    <property type="match status" value="1"/>
</dbReference>
<dbReference type="SUPFAM" id="SSF101821">
    <property type="entry name" value="Aminopeptidase/glucanase lid domain"/>
    <property type="match status" value="1"/>
</dbReference>
<keyword evidence="7" id="KW-0862">Zinc</keyword>
<dbReference type="SUPFAM" id="SSF48264">
    <property type="entry name" value="Cytochrome P450"/>
    <property type="match status" value="1"/>
</dbReference>
<keyword evidence="6" id="KW-0378">Hydrolase</keyword>
<evidence type="ECO:0000256" key="4">
    <source>
        <dbReference type="ARBA" id="ARBA00022670"/>
    </source>
</evidence>
<reference evidence="10" key="1">
    <citation type="submission" date="2023-01" db="EMBL/GenBank/DDBJ databases">
        <title>Colletotrichum chrysophilum M932 genome sequence.</title>
        <authorList>
            <person name="Baroncelli R."/>
        </authorList>
    </citation>
    <scope>NUCLEOTIDE SEQUENCE</scope>
    <source>
        <strain evidence="10">M932</strain>
    </source>
</reference>
<evidence type="ECO:0000256" key="2">
    <source>
        <dbReference type="ARBA" id="ARBA00008290"/>
    </source>
</evidence>
<dbReference type="InterPro" id="IPR036396">
    <property type="entry name" value="Cyt_P450_sf"/>
</dbReference>
<dbReference type="GO" id="GO:0070006">
    <property type="term" value="F:metalloaminopeptidase activity"/>
    <property type="evidence" value="ECO:0007669"/>
    <property type="project" value="TreeGrafter"/>
</dbReference>
<comment type="cofactor">
    <cofactor evidence="1">
        <name>Zn(2+)</name>
        <dbReference type="ChEBI" id="CHEBI:29105"/>
    </cofactor>
</comment>
<dbReference type="FunFam" id="2.30.250.10:FF:000001">
    <property type="entry name" value="Aspartyl aminopeptidase 1"/>
    <property type="match status" value="1"/>
</dbReference>
<dbReference type="Gene3D" id="1.10.630.10">
    <property type="entry name" value="Cytochrome P450"/>
    <property type="match status" value="2"/>
</dbReference>
<organism evidence="10 11">
    <name type="scientific">Colletotrichum chrysophilum</name>
    <dbReference type="NCBI Taxonomy" id="1836956"/>
    <lineage>
        <taxon>Eukaryota</taxon>
        <taxon>Fungi</taxon>
        <taxon>Dikarya</taxon>
        <taxon>Ascomycota</taxon>
        <taxon>Pezizomycotina</taxon>
        <taxon>Sordariomycetes</taxon>
        <taxon>Hypocreomycetidae</taxon>
        <taxon>Glomerellales</taxon>
        <taxon>Glomerellaceae</taxon>
        <taxon>Colletotrichum</taxon>
        <taxon>Colletotrichum gloeosporioides species complex</taxon>
    </lineage>
</organism>
<keyword evidence="11" id="KW-1185">Reference proteome</keyword>
<evidence type="ECO:0000256" key="5">
    <source>
        <dbReference type="ARBA" id="ARBA00022723"/>
    </source>
</evidence>
<accession>A0AAD9AIN0</accession>
<evidence type="ECO:0000313" key="10">
    <source>
        <dbReference type="EMBL" id="KAK1848075.1"/>
    </source>
</evidence>
<comment type="similarity">
    <text evidence="2">Belongs to the peptidase M18 family.</text>
</comment>
<keyword evidence="5" id="KW-0479">Metal-binding</keyword>
<feature type="region of interest" description="Disordered" evidence="9">
    <location>
        <begin position="494"/>
        <end position="522"/>
    </location>
</feature>
<dbReference type="InterPro" id="IPR023358">
    <property type="entry name" value="Peptidase_M18_dom2"/>
</dbReference>
<feature type="compositionally biased region" description="Polar residues" evidence="9">
    <location>
        <begin position="505"/>
        <end position="516"/>
    </location>
</feature>
<dbReference type="PANTHER" id="PTHR28570:SF4">
    <property type="entry name" value="VACUOLAR AMINOPEPTIDASE 1"/>
    <property type="match status" value="1"/>
</dbReference>
<dbReference type="PANTHER" id="PTHR28570">
    <property type="entry name" value="ASPARTYL AMINOPEPTIDASE"/>
    <property type="match status" value="1"/>
</dbReference>
<evidence type="ECO:0000313" key="11">
    <source>
        <dbReference type="Proteomes" id="UP001243330"/>
    </source>
</evidence>
<sequence length="1076" mass="115773">MALITLLGVVLTIIAGAYALDIFVFFARDTREPQYVRSRVPLIGHLIGISKRGAGWTNQPSGVFTIPIFTFKLYVISERKLISAIQRHAKTISFTPFAAKTSKTLSGLGDIVLRIQDHLQGPPEAKEFDRVQRASMSAGPDLDAMALVSSKVTLELVEELATKANAEPGTRFELYTWLKHLIALSASEGMFGPMNPFRDPEHEADFWTFAEKSHILVMGASDASYPSQGCFASKGAQRSPEIREEVRKAITKGDEADWALDVSILKTACPLPLSSIQEAQRVNSVQAGIREILRDTTIHTEDTSVLLKKGSYLQINGISTLRDLETWGSDAADFDPYRFIKMKRPEANTPVVAAASELPPNAFSVWGVVPHVCPARWYATGGITVLVAMLVLRFDFDVESDAQIPGRSEVAWRKPTPAKDFSTLPRPLPAARTSDSKAPAGFILVHVHHSSFLGSRSSSSTGIPSPASSPHIASRAITPLTCSIAGARVHCIKTPPKHHNALPRDNTNTNPPTMTKHTPDSLRTRVSSLSLRLQAMEAAEALSRSQSPAPSMAASTTIPVTASKPFLLADMEGRPAASNPVCESCWNALRYSEVKQTSRAASPAACKLCAVAAGKPEAYTQPFVDFLTENPTIFHAVSYFKTKLAATGFTELPARDSWKLQPGGKYWTTKNGSGLIAFTVGEAYKPGNGVAMIAGHIDALTAKLKPVSTKPTRAGYLQLGVAPYAGALNQTWWDRDLSIGGRVIVRDESNKTTTKLVRLDWPIARIPTLAPHFGVGMMGQNNPETQAVPIIGLESSSDAAPIEPLGPKGSFVNTQPPKLVKLISSELGLASPTQIVNWELELYDSQPAQTGGLDREFIFGGRIDDKLCSWAAFTGLLAAESSPSDGVIKLVALFDDEEIGSLLRQGARSNFLPLTIERAVEALSAAADVPFGSNTLGQTYASSFLVSADVTHAGNPNFLGYYLDDHVPRLNVGIAICGDSNGHMTTDAVSTAILQRVGELADAPTQTFQIRNDTRSGGTVGPALSSAMGVKAADAGLPQLSMHSIRATTGALDPGLGVKFFKGFLDHWEKIDGEWH</sequence>
<dbReference type="AlphaFoldDB" id="A0AAD9AIN0"/>
<dbReference type="PRINTS" id="PR00932">
    <property type="entry name" value="AMINO1PTASE"/>
</dbReference>
<proteinExistence type="inferred from homology"/>
<dbReference type="Pfam" id="PF02127">
    <property type="entry name" value="Peptidase_M18"/>
    <property type="match status" value="1"/>
</dbReference>
<dbReference type="SUPFAM" id="SSF53187">
    <property type="entry name" value="Zn-dependent exopeptidases"/>
    <property type="match status" value="1"/>
</dbReference>
<dbReference type="CDD" id="cd05658">
    <property type="entry name" value="M18_DAP"/>
    <property type="match status" value="1"/>
</dbReference>
<name>A0AAD9AIN0_9PEZI</name>
<dbReference type="GO" id="GO:0000324">
    <property type="term" value="C:fungal-type vacuole"/>
    <property type="evidence" value="ECO:0007669"/>
    <property type="project" value="TreeGrafter"/>
</dbReference>
<dbReference type="InterPro" id="IPR001948">
    <property type="entry name" value="Peptidase_M18"/>
</dbReference>
<keyword evidence="3 10" id="KW-0031">Aminopeptidase</keyword>
<evidence type="ECO:0000256" key="6">
    <source>
        <dbReference type="ARBA" id="ARBA00022801"/>
    </source>
</evidence>
<evidence type="ECO:0000256" key="9">
    <source>
        <dbReference type="SAM" id="MobiDB-lite"/>
    </source>
</evidence>
<evidence type="ECO:0000256" key="3">
    <source>
        <dbReference type="ARBA" id="ARBA00022438"/>
    </source>
</evidence>
<keyword evidence="4" id="KW-0645">Protease</keyword>
<dbReference type="EMBL" id="JAQOWY010000182">
    <property type="protein sequence ID" value="KAK1848075.1"/>
    <property type="molecule type" value="Genomic_DNA"/>
</dbReference>
<comment type="caution">
    <text evidence="10">The sequence shown here is derived from an EMBL/GenBank/DDBJ whole genome shotgun (WGS) entry which is preliminary data.</text>
</comment>